<keyword evidence="2 3" id="KW-0378">Hydrolase</keyword>
<dbReference type="Gene3D" id="3.40.50.1820">
    <property type="entry name" value="alpha/beta hydrolase"/>
    <property type="match status" value="1"/>
</dbReference>
<gene>
    <name evidence="5" type="ORF">F5984_00250</name>
</gene>
<protein>
    <recommendedName>
        <fullName evidence="3">Carboxylic ester hydrolase</fullName>
        <ecNumber evidence="3">3.1.1.-</ecNumber>
    </recommendedName>
</protein>
<dbReference type="InterPro" id="IPR050309">
    <property type="entry name" value="Type-B_Carboxylest/Lipase"/>
</dbReference>
<dbReference type="GO" id="GO:0016787">
    <property type="term" value="F:hydrolase activity"/>
    <property type="evidence" value="ECO:0007669"/>
    <property type="project" value="UniProtKB-KW"/>
</dbReference>
<evidence type="ECO:0000313" key="5">
    <source>
        <dbReference type="EMBL" id="KAB7732430.1"/>
    </source>
</evidence>
<feature type="chain" id="PRO_5029951242" description="Carboxylic ester hydrolase" evidence="3">
    <location>
        <begin position="22"/>
        <end position="541"/>
    </location>
</feature>
<evidence type="ECO:0000259" key="4">
    <source>
        <dbReference type="Pfam" id="PF00135"/>
    </source>
</evidence>
<accession>A0A7J5U5K8</accession>
<dbReference type="RefSeq" id="WP_152121720.1">
    <property type="nucleotide sequence ID" value="NZ_WELI01000001.1"/>
</dbReference>
<feature type="signal peptide" evidence="3">
    <location>
        <begin position="1"/>
        <end position="21"/>
    </location>
</feature>
<evidence type="ECO:0000256" key="3">
    <source>
        <dbReference type="RuleBase" id="RU361235"/>
    </source>
</evidence>
<dbReference type="EC" id="3.1.1.-" evidence="3"/>
<sequence length="541" mass="58767">MQFSKTLLWLAALATPLLTTAQAPKTTTPVVAGKDVAVVSTESGKVRGYVHNGTYTFKGIPYAKAERFMAPTKPDTWTGVRSSTTYGPVCPIDPTTTVNDEIEFSFQHNWGYMNENCLSLNVWSPQLTAAKAPRPVLVWFHGGGFSAGSSVELPSYDGENLAKKGDVVVVTVNHRLNLLGFLDLSSFGDKYKNSANTGMLDLLASLQWVKQNIAQFGGDPNNVTIFGQSGGGGKVTTLMNAPSAKGLFHKAIVQSGSYLSSFTSRALAQKVGAAMLDELKLQPSQVDSLQTMSYERLSAASKRALRKVNESLKPEERSGFGLGWGPVLDGLFLPYQPSDAAARELAKTIPLLVGSTKTEFGPFNPANRETDLNNAKASLQKRMGDKTDAYMAAVRKAYPETAKASDYLDVDINFRAGAIRQANQKAVADAAPVYMYLFSWASPVNDGMYKSMHCMELPFVFDNISRCEEMTGGGKEAHLLADRMSRAWVAFARTGNPNHKGLPNWPAYNPQTGATMLFDNTCQVKNNPDKELLELALGKPL</sequence>
<dbReference type="InterPro" id="IPR019826">
    <property type="entry name" value="Carboxylesterase_B_AS"/>
</dbReference>
<comment type="caution">
    <text evidence="5">The sequence shown here is derived from an EMBL/GenBank/DDBJ whole genome shotgun (WGS) entry which is preliminary data.</text>
</comment>
<name>A0A7J5U5K8_9BACT</name>
<dbReference type="InterPro" id="IPR002018">
    <property type="entry name" value="CarbesteraseB"/>
</dbReference>
<dbReference type="EMBL" id="WELI01000001">
    <property type="protein sequence ID" value="KAB7732430.1"/>
    <property type="molecule type" value="Genomic_DNA"/>
</dbReference>
<proteinExistence type="inferred from homology"/>
<reference evidence="5 6" key="1">
    <citation type="submission" date="2019-10" db="EMBL/GenBank/DDBJ databases">
        <title>Rudanella paleaurantiibacter sp. nov., isolated from sludge.</title>
        <authorList>
            <person name="Xu S.Q."/>
        </authorList>
    </citation>
    <scope>NUCLEOTIDE SEQUENCE [LARGE SCALE GENOMIC DNA]</scope>
    <source>
        <strain evidence="5 6">HX-22-17</strain>
    </source>
</reference>
<dbReference type="Pfam" id="PF00135">
    <property type="entry name" value="COesterase"/>
    <property type="match status" value="1"/>
</dbReference>
<evidence type="ECO:0000256" key="2">
    <source>
        <dbReference type="ARBA" id="ARBA00022801"/>
    </source>
</evidence>
<dbReference type="Proteomes" id="UP000488299">
    <property type="component" value="Unassembled WGS sequence"/>
</dbReference>
<dbReference type="AlphaFoldDB" id="A0A7J5U5K8"/>
<dbReference type="PROSITE" id="PS00122">
    <property type="entry name" value="CARBOXYLESTERASE_B_1"/>
    <property type="match status" value="1"/>
</dbReference>
<feature type="domain" description="Carboxylesterase type B" evidence="4">
    <location>
        <begin position="37"/>
        <end position="531"/>
    </location>
</feature>
<dbReference type="InterPro" id="IPR029058">
    <property type="entry name" value="AB_hydrolase_fold"/>
</dbReference>
<evidence type="ECO:0000313" key="6">
    <source>
        <dbReference type="Proteomes" id="UP000488299"/>
    </source>
</evidence>
<dbReference type="PANTHER" id="PTHR11559">
    <property type="entry name" value="CARBOXYLESTERASE"/>
    <property type="match status" value="1"/>
</dbReference>
<keyword evidence="6" id="KW-1185">Reference proteome</keyword>
<comment type="similarity">
    <text evidence="1 3">Belongs to the type-B carboxylesterase/lipase family.</text>
</comment>
<keyword evidence="3" id="KW-0732">Signal</keyword>
<dbReference type="SUPFAM" id="SSF53474">
    <property type="entry name" value="alpha/beta-Hydrolases"/>
    <property type="match status" value="1"/>
</dbReference>
<evidence type="ECO:0000256" key="1">
    <source>
        <dbReference type="ARBA" id="ARBA00005964"/>
    </source>
</evidence>
<organism evidence="5 6">
    <name type="scientific">Rudanella paleaurantiibacter</name>
    <dbReference type="NCBI Taxonomy" id="2614655"/>
    <lineage>
        <taxon>Bacteria</taxon>
        <taxon>Pseudomonadati</taxon>
        <taxon>Bacteroidota</taxon>
        <taxon>Cytophagia</taxon>
        <taxon>Cytophagales</taxon>
        <taxon>Cytophagaceae</taxon>
        <taxon>Rudanella</taxon>
    </lineage>
</organism>